<dbReference type="AlphaFoldDB" id="A0A834GQJ5"/>
<name>A0A834GQJ5_RHOSS</name>
<accession>A0A834GQJ5</accession>
<feature type="domain" description="LOB" evidence="2">
    <location>
        <begin position="13"/>
        <end position="115"/>
    </location>
</feature>
<dbReference type="OrthoDB" id="1893065at2759"/>
<dbReference type="InterPro" id="IPR004883">
    <property type="entry name" value="LOB"/>
</dbReference>
<reference evidence="3" key="1">
    <citation type="submission" date="2019-11" db="EMBL/GenBank/DDBJ databases">
        <authorList>
            <person name="Liu Y."/>
            <person name="Hou J."/>
            <person name="Li T.-Q."/>
            <person name="Guan C.-H."/>
            <person name="Wu X."/>
            <person name="Wu H.-Z."/>
            <person name="Ling F."/>
            <person name="Zhang R."/>
            <person name="Shi X.-G."/>
            <person name="Ren J.-P."/>
            <person name="Chen E.-F."/>
            <person name="Sun J.-M."/>
        </authorList>
    </citation>
    <scope>NUCLEOTIDE SEQUENCE</scope>
    <source>
        <strain evidence="3">Adult_tree_wgs_1</strain>
        <tissue evidence="3">Leaves</tissue>
    </source>
</reference>
<organism evidence="3 4">
    <name type="scientific">Rhododendron simsii</name>
    <name type="common">Sims's rhododendron</name>
    <dbReference type="NCBI Taxonomy" id="118357"/>
    <lineage>
        <taxon>Eukaryota</taxon>
        <taxon>Viridiplantae</taxon>
        <taxon>Streptophyta</taxon>
        <taxon>Embryophyta</taxon>
        <taxon>Tracheophyta</taxon>
        <taxon>Spermatophyta</taxon>
        <taxon>Magnoliopsida</taxon>
        <taxon>eudicotyledons</taxon>
        <taxon>Gunneridae</taxon>
        <taxon>Pentapetalae</taxon>
        <taxon>asterids</taxon>
        <taxon>Ericales</taxon>
        <taxon>Ericaceae</taxon>
        <taxon>Ericoideae</taxon>
        <taxon>Rhodoreae</taxon>
        <taxon>Rhododendron</taxon>
    </lineage>
</organism>
<dbReference type="PANTHER" id="PTHR31301">
    <property type="entry name" value="LOB DOMAIN-CONTAINING PROTEIN 4-RELATED"/>
    <property type="match status" value="1"/>
</dbReference>
<keyword evidence="4" id="KW-1185">Reference proteome</keyword>
<dbReference type="PANTHER" id="PTHR31301:SF67">
    <property type="entry name" value="LOB DOMAIN-CONTAINING PROTEIN 22"/>
    <property type="match status" value="1"/>
</dbReference>
<dbReference type="PROSITE" id="PS50891">
    <property type="entry name" value="LOB"/>
    <property type="match status" value="1"/>
</dbReference>
<evidence type="ECO:0000259" key="2">
    <source>
        <dbReference type="PROSITE" id="PS50891"/>
    </source>
</evidence>
<dbReference type="Pfam" id="PF03195">
    <property type="entry name" value="LOB"/>
    <property type="match status" value="1"/>
</dbReference>
<gene>
    <name evidence="3" type="ORF">RHSIM_Rhsim08G0234200</name>
</gene>
<comment type="caution">
    <text evidence="3">The sequence shown here is derived from an EMBL/GenBank/DDBJ whole genome shotgun (WGS) entry which is preliminary data.</text>
</comment>
<dbReference type="EMBL" id="WJXA01000008">
    <property type="protein sequence ID" value="KAF7136501.1"/>
    <property type="molecule type" value="Genomic_DNA"/>
</dbReference>
<proteinExistence type="inferred from homology"/>
<protein>
    <recommendedName>
        <fullName evidence="2">LOB domain-containing protein</fullName>
    </recommendedName>
</protein>
<sequence>MSNNPRANNTTTHACAACKYQRRKCAPDCVLAPYFPHHRQRQFLNAHKLFGVSNITKTIKNIDDPCKKDQAMRTIIFQSDARANDPVGGCYRIICELKCQIEYNMVELDLVLQQLALCRAPPVPHQPQMPLQNHAYESSAPADCRDVIKPCLDVGTCDPMSYDPRLQQRNEEEEEDYFLNQTSLQDVASWGMQDTTVSSSHERQSSGNECHDFKLTSVDVGGKRFELKFDYEHEDKRIEIERDEAISKDNKVIVKDEIAAFIENAGLAN</sequence>
<evidence type="ECO:0000256" key="1">
    <source>
        <dbReference type="ARBA" id="ARBA00005474"/>
    </source>
</evidence>
<evidence type="ECO:0000313" key="4">
    <source>
        <dbReference type="Proteomes" id="UP000626092"/>
    </source>
</evidence>
<evidence type="ECO:0000313" key="3">
    <source>
        <dbReference type="EMBL" id="KAF7136501.1"/>
    </source>
</evidence>
<comment type="similarity">
    <text evidence="1">Belongs to the LOB domain-containing protein family.</text>
</comment>
<dbReference type="Proteomes" id="UP000626092">
    <property type="component" value="Unassembled WGS sequence"/>
</dbReference>